<dbReference type="GeneID" id="68293258"/>
<evidence type="ECO:0000313" key="6">
    <source>
        <dbReference type="EMBL" id="GIZ44486.1"/>
    </source>
</evidence>
<feature type="compositionally biased region" description="Polar residues" evidence="3">
    <location>
        <begin position="645"/>
        <end position="658"/>
    </location>
</feature>
<keyword evidence="2" id="KW-0843">Virulence</keyword>
<evidence type="ECO:0000259" key="5">
    <source>
        <dbReference type="PROSITE" id="PS51782"/>
    </source>
</evidence>
<protein>
    <recommendedName>
        <fullName evidence="5">LysM domain-containing protein</fullName>
    </recommendedName>
</protein>
<feature type="region of interest" description="Disordered" evidence="3">
    <location>
        <begin position="329"/>
        <end position="355"/>
    </location>
</feature>
<keyword evidence="1" id="KW-0147">Chitin-binding</keyword>
<comment type="caution">
    <text evidence="6">The sequence shown here is derived from an EMBL/GenBank/DDBJ whole genome shotgun (WGS) entry which is preliminary data.</text>
</comment>
<proteinExistence type="predicted"/>
<feature type="signal peptide" evidence="4">
    <location>
        <begin position="1"/>
        <end position="21"/>
    </location>
</feature>
<feature type="compositionally biased region" description="Polar residues" evidence="3">
    <location>
        <begin position="628"/>
        <end position="638"/>
    </location>
</feature>
<evidence type="ECO:0000256" key="4">
    <source>
        <dbReference type="SAM" id="SignalP"/>
    </source>
</evidence>
<dbReference type="GO" id="GO:0008061">
    <property type="term" value="F:chitin binding"/>
    <property type="evidence" value="ECO:0007669"/>
    <property type="project" value="UniProtKB-KW"/>
</dbReference>
<dbReference type="Proteomes" id="UP000825890">
    <property type="component" value="Unassembled WGS sequence"/>
</dbReference>
<feature type="domain" description="LysM" evidence="5">
    <location>
        <begin position="478"/>
        <end position="527"/>
    </location>
</feature>
<feature type="domain" description="LysM" evidence="5">
    <location>
        <begin position="360"/>
        <end position="406"/>
    </location>
</feature>
<dbReference type="PANTHER" id="PTHR34997:SF1">
    <property type="entry name" value="PEPTIDOGLYCAN-BINDING LYSIN DOMAIN"/>
    <property type="match status" value="1"/>
</dbReference>
<dbReference type="PROSITE" id="PS51782">
    <property type="entry name" value="LYSM"/>
    <property type="match status" value="4"/>
</dbReference>
<dbReference type="CDD" id="cd00118">
    <property type="entry name" value="LysM"/>
    <property type="match status" value="4"/>
</dbReference>
<dbReference type="InterPro" id="IPR052210">
    <property type="entry name" value="LysM1-like"/>
</dbReference>
<accession>A0A9P3CKP1</accession>
<dbReference type="AlphaFoldDB" id="A0A9P3CKP1"/>
<reference evidence="6 7" key="1">
    <citation type="submission" date="2021-01" db="EMBL/GenBank/DDBJ databases">
        <title>Cercospora kikuchii MAFF 305040 whole genome shotgun sequence.</title>
        <authorList>
            <person name="Kashiwa T."/>
            <person name="Suzuki T."/>
        </authorList>
    </citation>
    <scope>NUCLEOTIDE SEQUENCE [LARGE SCALE GENOMIC DNA]</scope>
    <source>
        <strain evidence="6 7">MAFF 305040</strain>
    </source>
</reference>
<feature type="region of interest" description="Disordered" evidence="3">
    <location>
        <begin position="628"/>
        <end position="692"/>
    </location>
</feature>
<feature type="domain" description="LysM" evidence="5">
    <location>
        <begin position="271"/>
        <end position="319"/>
    </location>
</feature>
<dbReference type="EMBL" id="BOLY01000004">
    <property type="protein sequence ID" value="GIZ44486.1"/>
    <property type="molecule type" value="Genomic_DNA"/>
</dbReference>
<gene>
    <name evidence="6" type="ORF">CKM354_000768300</name>
</gene>
<dbReference type="Gene3D" id="3.10.350.10">
    <property type="entry name" value="LysM domain"/>
    <property type="match status" value="5"/>
</dbReference>
<dbReference type="InterPro" id="IPR018392">
    <property type="entry name" value="LysM"/>
</dbReference>
<dbReference type="InterPro" id="IPR036779">
    <property type="entry name" value="LysM_dom_sf"/>
</dbReference>
<name>A0A9P3CKP1_9PEZI</name>
<organism evidence="6 7">
    <name type="scientific">Cercospora kikuchii</name>
    <dbReference type="NCBI Taxonomy" id="84275"/>
    <lineage>
        <taxon>Eukaryota</taxon>
        <taxon>Fungi</taxon>
        <taxon>Dikarya</taxon>
        <taxon>Ascomycota</taxon>
        <taxon>Pezizomycotina</taxon>
        <taxon>Dothideomycetes</taxon>
        <taxon>Dothideomycetidae</taxon>
        <taxon>Mycosphaerellales</taxon>
        <taxon>Mycosphaerellaceae</taxon>
        <taxon>Cercospora</taxon>
    </lineage>
</organism>
<dbReference type="Pfam" id="PF01476">
    <property type="entry name" value="LysM"/>
    <property type="match status" value="4"/>
</dbReference>
<dbReference type="SMART" id="SM00257">
    <property type="entry name" value="LysM"/>
    <property type="match status" value="3"/>
</dbReference>
<feature type="chain" id="PRO_5040259294" description="LysM domain-containing protein" evidence="4">
    <location>
        <begin position="22"/>
        <end position="692"/>
    </location>
</feature>
<sequence>MFDIFFLPIVLLACVLHLTHAQRMVDYPIPPINRNVSSSCLAALRRTVSCPAFLAERALDNPRLFPHELNELCTEACRQSLLDTRTAIQQNCTATSERTEFEGVVYPATFVVDRFLYTYSLACRKSTTNTWCDDVLGRWHNDSSRAPSAHNKDCGHCLLSAAQVQLNSPFGYDHAFAEQFRLQTSSCRNTRYPFTSPAPYTLGTVATSTAPAQPTSTCVSHYAVAPGDTCNSIAKTNRVSTYHLLLANSLSLECEENPAQSTQLCIPSQCSIHTVQRNDTCAGIVEAFTATGAQLIAWNPNINEYCGNLDTMIGAEICVSPPGGPIANPQPSSALAPSSATTAAPQPTNAAPSSNARCGKWYEVVSGDTCDIVSIRHELSLRDFYFLNPHIDSECTNLWLATSYCVQAVGSITTYSGYPTTTNFITLSSTSFQTATATPTEPFTVPTREPELLLPRASGTIEGCVKYQNYVKLEPGSREDLVKAETRMNSCSFVADFSGTTIDKLRSWNPSLSESDCRLQPGFSYCVLRSEDDYIEDRYREARCSLGNDDPVPGTTNACTCFATVSGLDRFDAICEDIAAMYRVSVADLINWNSWLADDCDTDLFAGMEDADQRPVCIEVNGEVGLTSQQLSANSANRNTEETAGESTPSSSTATRTLESFDGGTAATTGTSEPTAPASRSATVSSVETSST</sequence>
<evidence type="ECO:0000256" key="2">
    <source>
        <dbReference type="ARBA" id="ARBA00023026"/>
    </source>
</evidence>
<keyword evidence="4" id="KW-0732">Signal</keyword>
<dbReference type="PANTHER" id="PTHR34997">
    <property type="entry name" value="AM15"/>
    <property type="match status" value="1"/>
</dbReference>
<keyword evidence="7" id="KW-1185">Reference proteome</keyword>
<dbReference type="RefSeq" id="XP_044658973.1">
    <property type="nucleotide sequence ID" value="XM_044803038.1"/>
</dbReference>
<dbReference type="OrthoDB" id="5985073at2759"/>
<evidence type="ECO:0000256" key="1">
    <source>
        <dbReference type="ARBA" id="ARBA00022669"/>
    </source>
</evidence>
<feature type="domain" description="LysM" evidence="5">
    <location>
        <begin position="220"/>
        <end position="266"/>
    </location>
</feature>
<feature type="compositionally biased region" description="Low complexity" evidence="3">
    <location>
        <begin position="678"/>
        <end position="692"/>
    </location>
</feature>
<evidence type="ECO:0000256" key="3">
    <source>
        <dbReference type="SAM" id="MobiDB-lite"/>
    </source>
</evidence>
<evidence type="ECO:0000313" key="7">
    <source>
        <dbReference type="Proteomes" id="UP000825890"/>
    </source>
</evidence>